<protein>
    <submittedName>
        <fullName evidence="1">Class I SAM-dependent methyltransferase</fullName>
    </submittedName>
</protein>
<dbReference type="Pfam" id="PF02353">
    <property type="entry name" value="CMAS"/>
    <property type="match status" value="1"/>
</dbReference>
<accession>A0A7T4UP28</accession>
<dbReference type="FunFam" id="3.40.50.150:FF:000554">
    <property type="entry name" value="Cation-transporting ATPase"/>
    <property type="match status" value="1"/>
</dbReference>
<dbReference type="GO" id="GO:0008168">
    <property type="term" value="F:methyltransferase activity"/>
    <property type="evidence" value="ECO:0007669"/>
    <property type="project" value="UniProtKB-KW"/>
</dbReference>
<dbReference type="RefSeq" id="WP_198568669.1">
    <property type="nucleotide sequence ID" value="NZ_CP066167.1"/>
</dbReference>
<proteinExistence type="predicted"/>
<gene>
    <name evidence="1" type="ORF">I6N98_12420</name>
</gene>
<dbReference type="AlphaFoldDB" id="A0A7T4UP28"/>
<sequence length="341" mass="38951">MRLDPIALAEKGLVPDSLLRKGIRRQLAQRLEQEHGSDVDASESRRRQFREALRHSAIAINTDDANDQHYEVPAGLFELMLGPKLKYSSCYWPEGCDSLAQAEDAMLQLMAERAKLENGQKILELGCGWGSFCLWAAQQYPDSEVTAVSNSHGQREFIEAQAAARGLTNLRVITCDVGQLELAETFDRVVTVEMLEHVRNYRDMLANISQWLEPDGFLFVHIFCHAFLHYPFDGGWMTDHFFSGGQMPAFDTLMHFSEHMRIVDSWRLNGEHYAKTLEAWLDKLDAFRKPALAILAEHPQPRLQLQRWRMFLMACAELFAYNGGQEWFVGHYLMTPGKAGD</sequence>
<reference evidence="1 2" key="1">
    <citation type="submission" date="2020-12" db="EMBL/GenBank/DDBJ databases">
        <authorList>
            <person name="Shan Y."/>
        </authorList>
    </citation>
    <scope>NUCLEOTIDE SEQUENCE [LARGE SCALE GENOMIC DNA]</scope>
    <source>
        <strain evidence="2">csc3.9</strain>
    </source>
</reference>
<dbReference type="CDD" id="cd02440">
    <property type="entry name" value="AdoMet_MTases"/>
    <property type="match status" value="1"/>
</dbReference>
<dbReference type="Proteomes" id="UP000596063">
    <property type="component" value="Chromosome"/>
</dbReference>
<evidence type="ECO:0000313" key="1">
    <source>
        <dbReference type="EMBL" id="QQD17167.1"/>
    </source>
</evidence>
<evidence type="ECO:0000313" key="2">
    <source>
        <dbReference type="Proteomes" id="UP000596063"/>
    </source>
</evidence>
<dbReference type="SUPFAM" id="SSF53335">
    <property type="entry name" value="S-adenosyl-L-methionine-dependent methyltransferases"/>
    <property type="match status" value="1"/>
</dbReference>
<dbReference type="Gene3D" id="3.40.50.150">
    <property type="entry name" value="Vaccinia Virus protein VP39"/>
    <property type="match status" value="1"/>
</dbReference>
<dbReference type="GO" id="GO:0032259">
    <property type="term" value="P:methylation"/>
    <property type="evidence" value="ECO:0007669"/>
    <property type="project" value="UniProtKB-KW"/>
</dbReference>
<keyword evidence="1" id="KW-0808">Transferase</keyword>
<keyword evidence="1" id="KW-0489">Methyltransferase</keyword>
<dbReference type="InterPro" id="IPR029063">
    <property type="entry name" value="SAM-dependent_MTases_sf"/>
</dbReference>
<dbReference type="PANTHER" id="PTHR43832:SF1">
    <property type="entry name" value="S-ADENOSYL-L-METHIONINE-DEPENDENT METHYLTRANSFERASES SUPERFAMILY PROTEIN"/>
    <property type="match status" value="1"/>
</dbReference>
<name>A0A7T4UP28_9GAMM</name>
<dbReference type="EMBL" id="CP066167">
    <property type="protein sequence ID" value="QQD17167.1"/>
    <property type="molecule type" value="Genomic_DNA"/>
</dbReference>
<dbReference type="PANTHER" id="PTHR43832">
    <property type="match status" value="1"/>
</dbReference>
<organism evidence="1 2">
    <name type="scientific">Spongiibacter nanhainus</name>
    <dbReference type="NCBI Taxonomy" id="2794344"/>
    <lineage>
        <taxon>Bacteria</taxon>
        <taxon>Pseudomonadati</taxon>
        <taxon>Pseudomonadota</taxon>
        <taxon>Gammaproteobacteria</taxon>
        <taxon>Cellvibrionales</taxon>
        <taxon>Spongiibacteraceae</taxon>
        <taxon>Spongiibacter</taxon>
    </lineage>
</organism>
<dbReference type="KEGG" id="snan:I6N98_12420"/>
<keyword evidence="2" id="KW-1185">Reference proteome</keyword>